<comment type="subcellular location">
    <subcellularLocation>
        <location evidence="1 9">Cell membrane</location>
        <topology evidence="1 9">Multi-pass membrane protein</topology>
    </subcellularLocation>
</comment>
<dbReference type="Gene3D" id="1.10.3720.10">
    <property type="entry name" value="MetI-like"/>
    <property type="match status" value="1"/>
</dbReference>
<evidence type="ECO:0000259" key="10">
    <source>
        <dbReference type="PROSITE" id="PS50928"/>
    </source>
</evidence>
<keyword evidence="6 9" id="KW-0812">Transmembrane</keyword>
<protein>
    <submittedName>
        <fullName evidence="11">Sugar ABC transporter permease</fullName>
    </submittedName>
</protein>
<proteinExistence type="inferred from homology"/>
<comment type="similarity">
    <text evidence="2">Belongs to the binding-protein-dependent transport system permease family. MalFG subfamily.</text>
</comment>
<keyword evidence="4" id="KW-1003">Cell membrane</keyword>
<feature type="transmembrane region" description="Helical" evidence="9">
    <location>
        <begin position="75"/>
        <end position="100"/>
    </location>
</feature>
<evidence type="ECO:0000256" key="4">
    <source>
        <dbReference type="ARBA" id="ARBA00022475"/>
    </source>
</evidence>
<sequence length="283" mass="31982">MSKMTIQARKKASNTLVYIILIIMSVIWLFPIIWIILTSFRAEGKAFVQYFIPKKFTIGNYVNLFTSSIFPFKKWFMNTFIVAVGSCLLSTAINVSVAYVMSRMRFRLRKPYMNLALILGMFPGFMSMIAVYYVLKAFGLTQSLLALVLVYSAGAATSFYIAKGFFDTISKEIDEAARIDGATNADVFTKIVLPLSKPIIVYTALQAFISPWMDYIFAKIIMGDNYDKYTVAIGLWYMTEKENIENCFTMFAAGSVCIAIPITILFIWLQKYYVSGVTSGSVK</sequence>
<dbReference type="PANTHER" id="PTHR32243">
    <property type="entry name" value="MALTOSE TRANSPORT SYSTEM PERMEASE-RELATED"/>
    <property type="match status" value="1"/>
</dbReference>
<name>A0A9E2KCS4_9FIRM</name>
<keyword evidence="3 9" id="KW-0813">Transport</keyword>
<dbReference type="InterPro" id="IPR050901">
    <property type="entry name" value="BP-dep_ABC_trans_perm"/>
</dbReference>
<dbReference type="Proteomes" id="UP000824229">
    <property type="component" value="Unassembled WGS sequence"/>
</dbReference>
<organism evidence="11 12">
    <name type="scientific">Candidatus Cellulosilyticum pullistercoris</name>
    <dbReference type="NCBI Taxonomy" id="2838521"/>
    <lineage>
        <taxon>Bacteria</taxon>
        <taxon>Bacillati</taxon>
        <taxon>Bacillota</taxon>
        <taxon>Clostridia</taxon>
        <taxon>Lachnospirales</taxon>
        <taxon>Cellulosilyticaceae</taxon>
        <taxon>Cellulosilyticum</taxon>
    </lineage>
</organism>
<evidence type="ECO:0000256" key="7">
    <source>
        <dbReference type="ARBA" id="ARBA00022989"/>
    </source>
</evidence>
<keyword evidence="7 9" id="KW-1133">Transmembrane helix</keyword>
<dbReference type="Pfam" id="PF00528">
    <property type="entry name" value="BPD_transp_1"/>
    <property type="match status" value="1"/>
</dbReference>
<evidence type="ECO:0000256" key="5">
    <source>
        <dbReference type="ARBA" id="ARBA00022597"/>
    </source>
</evidence>
<feature type="transmembrane region" description="Helical" evidence="9">
    <location>
        <begin position="247"/>
        <end position="269"/>
    </location>
</feature>
<dbReference type="CDD" id="cd06261">
    <property type="entry name" value="TM_PBP2"/>
    <property type="match status" value="1"/>
</dbReference>
<evidence type="ECO:0000256" key="9">
    <source>
        <dbReference type="RuleBase" id="RU363032"/>
    </source>
</evidence>
<evidence type="ECO:0000256" key="3">
    <source>
        <dbReference type="ARBA" id="ARBA00022448"/>
    </source>
</evidence>
<feature type="transmembrane region" description="Helical" evidence="9">
    <location>
        <begin position="112"/>
        <end position="135"/>
    </location>
</feature>
<evidence type="ECO:0000313" key="11">
    <source>
        <dbReference type="EMBL" id="MBU3805119.1"/>
    </source>
</evidence>
<accession>A0A9E2KCS4</accession>
<dbReference type="PANTHER" id="PTHR32243:SF50">
    <property type="entry name" value="MALTOSE_MALTODEXTRIN TRANSPORT SYSTEM PERMEASE PROTEIN MALG"/>
    <property type="match status" value="1"/>
</dbReference>
<dbReference type="EMBL" id="JAHLFQ010000241">
    <property type="protein sequence ID" value="MBU3805119.1"/>
    <property type="molecule type" value="Genomic_DNA"/>
</dbReference>
<dbReference type="GO" id="GO:0005886">
    <property type="term" value="C:plasma membrane"/>
    <property type="evidence" value="ECO:0007669"/>
    <property type="project" value="UniProtKB-SubCell"/>
</dbReference>
<evidence type="ECO:0000256" key="1">
    <source>
        <dbReference type="ARBA" id="ARBA00004651"/>
    </source>
</evidence>
<keyword evidence="8 9" id="KW-0472">Membrane</keyword>
<feature type="transmembrane region" description="Helical" evidence="9">
    <location>
        <begin position="16"/>
        <end position="37"/>
    </location>
</feature>
<feature type="domain" description="ABC transmembrane type-1" evidence="10">
    <location>
        <begin position="76"/>
        <end position="269"/>
    </location>
</feature>
<dbReference type="InterPro" id="IPR000515">
    <property type="entry name" value="MetI-like"/>
</dbReference>
<dbReference type="SUPFAM" id="SSF161098">
    <property type="entry name" value="MetI-like"/>
    <property type="match status" value="1"/>
</dbReference>
<feature type="transmembrane region" description="Helical" evidence="9">
    <location>
        <begin position="141"/>
        <end position="162"/>
    </location>
</feature>
<gene>
    <name evidence="11" type="ORF">H9872_10240</name>
</gene>
<dbReference type="GO" id="GO:0015423">
    <property type="term" value="F:ABC-type maltose transporter activity"/>
    <property type="evidence" value="ECO:0007669"/>
    <property type="project" value="TreeGrafter"/>
</dbReference>
<dbReference type="AlphaFoldDB" id="A0A9E2KCS4"/>
<dbReference type="GO" id="GO:0042956">
    <property type="term" value="P:maltodextrin transmembrane transport"/>
    <property type="evidence" value="ECO:0007669"/>
    <property type="project" value="TreeGrafter"/>
</dbReference>
<evidence type="ECO:0000313" key="12">
    <source>
        <dbReference type="Proteomes" id="UP000824229"/>
    </source>
</evidence>
<evidence type="ECO:0000256" key="8">
    <source>
        <dbReference type="ARBA" id="ARBA00023136"/>
    </source>
</evidence>
<dbReference type="PROSITE" id="PS50928">
    <property type="entry name" value="ABC_TM1"/>
    <property type="match status" value="1"/>
</dbReference>
<keyword evidence="5" id="KW-0762">Sugar transport</keyword>
<reference evidence="11" key="2">
    <citation type="submission" date="2021-04" db="EMBL/GenBank/DDBJ databases">
        <authorList>
            <person name="Gilroy R."/>
        </authorList>
    </citation>
    <scope>NUCLEOTIDE SEQUENCE</scope>
    <source>
        <strain evidence="11">B5-657</strain>
    </source>
</reference>
<reference evidence="11" key="1">
    <citation type="journal article" date="2021" name="PeerJ">
        <title>Extensive microbial diversity within the chicken gut microbiome revealed by metagenomics and culture.</title>
        <authorList>
            <person name="Gilroy R."/>
            <person name="Ravi A."/>
            <person name="Getino M."/>
            <person name="Pursley I."/>
            <person name="Horton D.L."/>
            <person name="Alikhan N.F."/>
            <person name="Baker D."/>
            <person name="Gharbi K."/>
            <person name="Hall N."/>
            <person name="Watson M."/>
            <person name="Adriaenssens E.M."/>
            <person name="Foster-Nyarko E."/>
            <person name="Jarju S."/>
            <person name="Secka A."/>
            <person name="Antonio M."/>
            <person name="Oren A."/>
            <person name="Chaudhuri R.R."/>
            <person name="La Ragione R."/>
            <person name="Hildebrand F."/>
            <person name="Pallen M.J."/>
        </authorList>
    </citation>
    <scope>NUCLEOTIDE SEQUENCE</scope>
    <source>
        <strain evidence="11">B5-657</strain>
    </source>
</reference>
<comment type="caution">
    <text evidence="11">The sequence shown here is derived from an EMBL/GenBank/DDBJ whole genome shotgun (WGS) entry which is preliminary data.</text>
</comment>
<evidence type="ECO:0000256" key="6">
    <source>
        <dbReference type="ARBA" id="ARBA00022692"/>
    </source>
</evidence>
<evidence type="ECO:0000256" key="2">
    <source>
        <dbReference type="ARBA" id="ARBA00009047"/>
    </source>
</evidence>
<dbReference type="InterPro" id="IPR035906">
    <property type="entry name" value="MetI-like_sf"/>
</dbReference>